<dbReference type="Gene3D" id="2.40.10.350">
    <property type="entry name" value="Rod shape-determining protein MreC, domain 2"/>
    <property type="match status" value="1"/>
</dbReference>
<comment type="caution">
    <text evidence="8">The sequence shown here is derived from an EMBL/GenBank/DDBJ whole genome shotgun (WGS) entry which is preliminary data.</text>
</comment>
<comment type="function">
    <text evidence="5">Involved in formation and maintenance of cell shape.</text>
</comment>
<dbReference type="EMBL" id="JBHUIT010000026">
    <property type="protein sequence ID" value="MFD2257306.1"/>
    <property type="molecule type" value="Genomic_DNA"/>
</dbReference>
<comment type="similarity">
    <text evidence="1 5">Belongs to the MreC family.</text>
</comment>
<evidence type="ECO:0000256" key="3">
    <source>
        <dbReference type="ARBA" id="ARBA00022960"/>
    </source>
</evidence>
<evidence type="ECO:0000256" key="4">
    <source>
        <dbReference type="ARBA" id="ARBA00032089"/>
    </source>
</evidence>
<evidence type="ECO:0000313" key="9">
    <source>
        <dbReference type="Proteomes" id="UP001597375"/>
    </source>
</evidence>
<feature type="coiled-coil region" evidence="6">
    <location>
        <begin position="79"/>
        <end position="106"/>
    </location>
</feature>
<evidence type="ECO:0000259" key="7">
    <source>
        <dbReference type="Pfam" id="PF04085"/>
    </source>
</evidence>
<dbReference type="PANTHER" id="PTHR34138">
    <property type="entry name" value="CELL SHAPE-DETERMINING PROTEIN MREC"/>
    <property type="match status" value="1"/>
</dbReference>
<name>A0ABW5D960_9BACT</name>
<keyword evidence="3 5" id="KW-0133">Cell shape</keyword>
<dbReference type="PANTHER" id="PTHR34138:SF1">
    <property type="entry name" value="CELL SHAPE-DETERMINING PROTEIN MREC"/>
    <property type="match status" value="1"/>
</dbReference>
<dbReference type="Proteomes" id="UP001597375">
    <property type="component" value="Unassembled WGS sequence"/>
</dbReference>
<dbReference type="InterPro" id="IPR055342">
    <property type="entry name" value="MreC_beta-barrel_core"/>
</dbReference>
<evidence type="ECO:0000256" key="2">
    <source>
        <dbReference type="ARBA" id="ARBA00013855"/>
    </source>
</evidence>
<dbReference type="RefSeq" id="WP_386820592.1">
    <property type="nucleotide sequence ID" value="NZ_JBHUIT010000026.1"/>
</dbReference>
<keyword evidence="6" id="KW-0175">Coiled coil</keyword>
<dbReference type="InterPro" id="IPR007221">
    <property type="entry name" value="MreC"/>
</dbReference>
<accession>A0ABW5D960</accession>
<dbReference type="InterPro" id="IPR042175">
    <property type="entry name" value="Cell/Rod_MreC_2"/>
</dbReference>
<evidence type="ECO:0000256" key="5">
    <source>
        <dbReference type="PIRNR" id="PIRNR038471"/>
    </source>
</evidence>
<gene>
    <name evidence="8" type="primary">mreC</name>
    <name evidence="8" type="ORF">ACFSSA_11525</name>
</gene>
<proteinExistence type="inferred from homology"/>
<reference evidence="9" key="1">
    <citation type="journal article" date="2019" name="Int. J. Syst. Evol. Microbiol.">
        <title>The Global Catalogue of Microorganisms (GCM) 10K type strain sequencing project: providing services to taxonomists for standard genome sequencing and annotation.</title>
        <authorList>
            <consortium name="The Broad Institute Genomics Platform"/>
            <consortium name="The Broad Institute Genome Sequencing Center for Infectious Disease"/>
            <person name="Wu L."/>
            <person name="Ma J."/>
        </authorList>
    </citation>
    <scope>NUCLEOTIDE SEQUENCE [LARGE SCALE GENOMIC DNA]</scope>
    <source>
        <strain evidence="9">CGMCC 4.7106</strain>
    </source>
</reference>
<evidence type="ECO:0000256" key="6">
    <source>
        <dbReference type="SAM" id="Coils"/>
    </source>
</evidence>
<keyword evidence="9" id="KW-1185">Reference proteome</keyword>
<sequence>MKPLNLIALLLFLAGATWALTRSEHVVREIQVGYFKAIAPTLTVGSTLETKARKLLEETKHSKALEAELSTIRPEIGRLRIIESRFNELERENKELRHALDFKKATNFDVVAAQIIRRHPTTWWQTMEIDAGEDRGIGIQLSVLSNDGLVGIIDRPFKHRSSVLLITDEKCQVSVRVEGSPEVGILSGQRGEFDRNPTLRLRFLSKDAALKPGQRVFTTGRGGIFQPNILVGTIISVEKGPLDSEALVAPAVDLSDLGTVFVVLSENP</sequence>
<dbReference type="PIRSF" id="PIRSF038471">
    <property type="entry name" value="MreC"/>
    <property type="match status" value="1"/>
</dbReference>
<evidence type="ECO:0000313" key="8">
    <source>
        <dbReference type="EMBL" id="MFD2257306.1"/>
    </source>
</evidence>
<dbReference type="Pfam" id="PF04085">
    <property type="entry name" value="MreC"/>
    <property type="match status" value="1"/>
</dbReference>
<feature type="domain" description="Rod shape-determining protein MreC beta-barrel core" evidence="7">
    <location>
        <begin position="115"/>
        <end position="263"/>
    </location>
</feature>
<organism evidence="8 9">
    <name type="scientific">Luteolibacter algae</name>
    <dbReference type="NCBI Taxonomy" id="454151"/>
    <lineage>
        <taxon>Bacteria</taxon>
        <taxon>Pseudomonadati</taxon>
        <taxon>Verrucomicrobiota</taxon>
        <taxon>Verrucomicrobiia</taxon>
        <taxon>Verrucomicrobiales</taxon>
        <taxon>Verrucomicrobiaceae</taxon>
        <taxon>Luteolibacter</taxon>
    </lineage>
</organism>
<dbReference type="Gene3D" id="2.40.10.340">
    <property type="entry name" value="Rod shape-determining protein MreC, domain 1"/>
    <property type="match status" value="1"/>
</dbReference>
<evidence type="ECO:0000256" key="1">
    <source>
        <dbReference type="ARBA" id="ARBA00009369"/>
    </source>
</evidence>
<protein>
    <recommendedName>
        <fullName evidence="2 5">Cell shape-determining protein MreC</fullName>
    </recommendedName>
    <alternativeName>
        <fullName evidence="4 5">Cell shape protein MreC</fullName>
    </alternativeName>
</protein>
<dbReference type="InterPro" id="IPR042177">
    <property type="entry name" value="Cell/Rod_1"/>
</dbReference>